<name>A0A246HK01_STEMA</name>
<reference evidence="3 4" key="1">
    <citation type="submission" date="2017-06" db="EMBL/GenBank/DDBJ databases">
        <authorList>
            <person name="Kim H.J."/>
            <person name="Triplett B.A."/>
        </authorList>
    </citation>
    <scope>NUCLEOTIDE SEQUENCE [LARGE SCALE GENOMIC DNA]</scope>
    <source>
        <strain evidence="3 4">13146</strain>
    </source>
</reference>
<dbReference type="InterPro" id="IPR051534">
    <property type="entry name" value="CBASS_pafABC_assoc_protein"/>
</dbReference>
<dbReference type="OrthoDB" id="8595817at2"/>
<evidence type="ECO:0000259" key="1">
    <source>
        <dbReference type="Pfam" id="PF13280"/>
    </source>
</evidence>
<dbReference type="EMBL" id="NIVS01000042">
    <property type="protein sequence ID" value="OWQ51379.1"/>
    <property type="molecule type" value="Genomic_DNA"/>
</dbReference>
<evidence type="ECO:0000259" key="2">
    <source>
        <dbReference type="Pfam" id="PF25583"/>
    </source>
</evidence>
<protein>
    <submittedName>
        <fullName evidence="3">Uncharacterized protein</fullName>
    </submittedName>
</protein>
<dbReference type="PANTHER" id="PTHR34580:SF1">
    <property type="entry name" value="PROTEIN PAFC"/>
    <property type="match status" value="1"/>
</dbReference>
<sequence length="348" mass="39036">MTQRSIKDPLARNLVLLRLIPRYPRSISTVELRDSLLAEGFDINLRSLQRDLSGKLSTLFQLVCSSEDCDEEVRRLRPYRWSFAAGAQSTVPVISPAAALAMTMAEEHLRHVLPPTVLALIDPHFCEARELLQTMDQNGLSQWSRRVRVVPPVKPLMPAVVEPQIWDDVATALLTGRVLKSLYLSRAKAQPIEMRLHPAGLAARGATTYLIARVGNFDDLRHFALHRFVEVGVTNEVADDRGFDMSSYLKSAAFSPRISEETMALNADVHPQLAWALAETPLALNQTLQPIEGSDWHRLQVEVPDDQEMVTWLLSQAERIRVLSPESMRVLVANRIREAAASYTTTFA</sequence>
<dbReference type="Pfam" id="PF13280">
    <property type="entry name" value="WYL"/>
    <property type="match status" value="1"/>
</dbReference>
<accession>A0A246HK01</accession>
<dbReference type="PANTHER" id="PTHR34580">
    <property type="match status" value="1"/>
</dbReference>
<comment type="caution">
    <text evidence="3">The sequence shown here is derived from an EMBL/GenBank/DDBJ whole genome shotgun (WGS) entry which is preliminary data.</text>
</comment>
<proteinExistence type="predicted"/>
<dbReference type="InterPro" id="IPR026881">
    <property type="entry name" value="WYL_dom"/>
</dbReference>
<feature type="domain" description="WYL" evidence="1">
    <location>
        <begin position="165"/>
        <end position="231"/>
    </location>
</feature>
<evidence type="ECO:0000313" key="3">
    <source>
        <dbReference type="EMBL" id="OWQ51379.1"/>
    </source>
</evidence>
<gene>
    <name evidence="3" type="ORF">CEE60_15155</name>
</gene>
<dbReference type="Proteomes" id="UP000198157">
    <property type="component" value="Unassembled WGS sequence"/>
</dbReference>
<dbReference type="Pfam" id="PF25583">
    <property type="entry name" value="WCX"/>
    <property type="match status" value="1"/>
</dbReference>
<organism evidence="3 4">
    <name type="scientific">Stenotrophomonas maltophilia</name>
    <name type="common">Pseudomonas maltophilia</name>
    <name type="synonym">Xanthomonas maltophilia</name>
    <dbReference type="NCBI Taxonomy" id="40324"/>
    <lineage>
        <taxon>Bacteria</taxon>
        <taxon>Pseudomonadati</taxon>
        <taxon>Pseudomonadota</taxon>
        <taxon>Gammaproteobacteria</taxon>
        <taxon>Lysobacterales</taxon>
        <taxon>Lysobacteraceae</taxon>
        <taxon>Stenotrophomonas</taxon>
        <taxon>Stenotrophomonas maltophilia group</taxon>
    </lineage>
</organism>
<evidence type="ECO:0000313" key="4">
    <source>
        <dbReference type="Proteomes" id="UP000198157"/>
    </source>
</evidence>
<dbReference type="AlphaFoldDB" id="A0A246HK01"/>
<feature type="domain" description="WCX" evidence="2">
    <location>
        <begin position="267"/>
        <end position="340"/>
    </location>
</feature>
<dbReference type="PROSITE" id="PS52050">
    <property type="entry name" value="WYL"/>
    <property type="match status" value="1"/>
</dbReference>
<dbReference type="InterPro" id="IPR057727">
    <property type="entry name" value="WCX_dom"/>
</dbReference>